<dbReference type="GO" id="GO:0005509">
    <property type="term" value="F:calcium ion binding"/>
    <property type="evidence" value="ECO:0007669"/>
    <property type="project" value="InterPro"/>
</dbReference>
<dbReference type="Gene3D" id="3.40.1090.10">
    <property type="entry name" value="Cytosolic phospholipase A2 catalytic domain"/>
    <property type="match status" value="1"/>
</dbReference>
<reference evidence="4" key="1">
    <citation type="submission" date="2021-02" db="EMBL/GenBank/DDBJ databases">
        <authorList>
            <person name="Dougan E. K."/>
            <person name="Rhodes N."/>
            <person name="Thang M."/>
            <person name="Chan C."/>
        </authorList>
    </citation>
    <scope>NUCLEOTIDE SEQUENCE</scope>
</reference>
<dbReference type="PROSITE" id="PS00018">
    <property type="entry name" value="EF_HAND_1"/>
    <property type="match status" value="1"/>
</dbReference>
<name>A0A812NXX9_9DINO</name>
<dbReference type="OrthoDB" id="417007at2759"/>
<comment type="caution">
    <text evidence="4">The sequence shown here is derived from an EMBL/GenBank/DDBJ whole genome shotgun (WGS) entry which is preliminary data.</text>
</comment>
<gene>
    <name evidence="4" type="ORF">SNEC2469_LOCUS7670</name>
</gene>
<evidence type="ECO:0000256" key="1">
    <source>
        <dbReference type="ARBA" id="ARBA00022837"/>
    </source>
</evidence>
<dbReference type="SUPFAM" id="SSF47473">
    <property type="entry name" value="EF-hand"/>
    <property type="match status" value="1"/>
</dbReference>
<dbReference type="InterPro" id="IPR002048">
    <property type="entry name" value="EF_hand_dom"/>
</dbReference>
<feature type="domain" description="EF-hand" evidence="3">
    <location>
        <begin position="30"/>
        <end position="65"/>
    </location>
</feature>
<dbReference type="InterPro" id="IPR016035">
    <property type="entry name" value="Acyl_Trfase/lysoPLipase"/>
</dbReference>
<sequence>YDLELETGTLSRGVVSITGSAKSAGSTPSEDISNPDVVFDCCDTDSSGELDMHELKFALNAFGLFPSLDYLRDWMGHRSSVDRKAFHNLLDQKKRSAPTSMRRPRTIPYARRGVRMQQLDDLQHAFISSGWLKSKCDMFNEENMTAIAKGTDFAMDTNLYALNRWVIMPGTSPSAVESLSPDLRRSAGMPVPTHESSYSELMNSAGLPVDYFVSHFWGHPFQDTWSSLSLWSSQVHWQIGKEPENMVYWVCLLALNQHQPGEEVGGSPEDGATTEGNTPKSSMNSLGLAMMLTLVFFASAWLAVSVDNTACAADDCSARDDSALLQHRGRVADRMSGKGLALEGGGFRAHAAHTGVLTALLNVTKATSKGAGPDLRELMRNVKVISSISGGSWWLSQLAYSQAFLTLIETMAVDPKAAGLLYQEQWISPFLLAILESDLMPVPVPTQDLGGASSDNFNLRAVLESQTPMLEKRKRKRKMKEAKYVNNDRGVADSFGMNFIELLIEVFFLGRAGSSWQRVVAELLHSTSLGDMTGSETLGSPVNEWATGKWWLAGTSISTPGGKGPGTCQWFKFQGACALQLIGSPGQTLIYENGTDVGSAWMYSAIRWWQSTAAWTPARFSTVLGAGAGQPAPMKFCENECENLQLHYQAIGETAVAEKEGKYDFFATSNTSLFSAVSGSSAFAGFTVILDRILPSIITAIMAAVKKLKVVLPSGLAEKIQQGVSNILHAKLAVWSQSAKNGVLAFQEASATLREITKSQGHPPDLSLDSVAEQGLMALVDGGMTDNTGIGHALASGQNEIICFEPDLGNVWQLMGGMKDYVDLFMLPDVINPCPMCFAAFQLFKEDYKEVQSRWQSVSTQLWIDPALVHNLNSISVGTLTLTTQKNDYFGVPDGRGVVLHIVSVNTSIGIGGYNYYDYPKLVQDIVTVLVSPSNKKATGTMLDWNAVSTVGSSTLKNVGAVQEGPFNAALVQSACGAVMVVDEDVSPFSRIWCLFEVKRLTDLKK</sequence>
<dbReference type="AlphaFoldDB" id="A0A812NXX9"/>
<keyword evidence="5" id="KW-1185">Reference proteome</keyword>
<dbReference type="SUPFAM" id="SSF52151">
    <property type="entry name" value="FabD/lysophospholipase-like"/>
    <property type="match status" value="1"/>
</dbReference>
<evidence type="ECO:0000259" key="3">
    <source>
        <dbReference type="PROSITE" id="PS50222"/>
    </source>
</evidence>
<dbReference type="PROSITE" id="PS50222">
    <property type="entry name" value="EF_HAND_2"/>
    <property type="match status" value="1"/>
</dbReference>
<evidence type="ECO:0000256" key="2">
    <source>
        <dbReference type="SAM" id="MobiDB-lite"/>
    </source>
</evidence>
<organism evidence="4 5">
    <name type="scientific">Symbiodinium necroappetens</name>
    <dbReference type="NCBI Taxonomy" id="1628268"/>
    <lineage>
        <taxon>Eukaryota</taxon>
        <taxon>Sar</taxon>
        <taxon>Alveolata</taxon>
        <taxon>Dinophyceae</taxon>
        <taxon>Suessiales</taxon>
        <taxon>Symbiodiniaceae</taxon>
        <taxon>Symbiodinium</taxon>
    </lineage>
</organism>
<dbReference type="Proteomes" id="UP000601435">
    <property type="component" value="Unassembled WGS sequence"/>
</dbReference>
<feature type="non-terminal residue" evidence="4">
    <location>
        <position position="1"/>
    </location>
</feature>
<proteinExistence type="predicted"/>
<dbReference type="InterPro" id="IPR011992">
    <property type="entry name" value="EF-hand-dom_pair"/>
</dbReference>
<dbReference type="InterPro" id="IPR018247">
    <property type="entry name" value="EF_Hand_1_Ca_BS"/>
</dbReference>
<feature type="non-terminal residue" evidence="4">
    <location>
        <position position="1006"/>
    </location>
</feature>
<protein>
    <recommendedName>
        <fullName evidence="3">EF-hand domain-containing protein</fullName>
    </recommendedName>
</protein>
<evidence type="ECO:0000313" key="5">
    <source>
        <dbReference type="Proteomes" id="UP000601435"/>
    </source>
</evidence>
<evidence type="ECO:0000313" key="4">
    <source>
        <dbReference type="EMBL" id="CAE7308629.1"/>
    </source>
</evidence>
<feature type="region of interest" description="Disordered" evidence="2">
    <location>
        <begin position="261"/>
        <end position="280"/>
    </location>
</feature>
<keyword evidence="1" id="KW-0106">Calcium</keyword>
<dbReference type="EMBL" id="CAJNJA010012928">
    <property type="protein sequence ID" value="CAE7308629.1"/>
    <property type="molecule type" value="Genomic_DNA"/>
</dbReference>
<accession>A0A812NXX9</accession>